<comment type="caution">
    <text evidence="3">The sequence shown here is derived from an EMBL/GenBank/DDBJ whole genome shotgun (WGS) entry which is preliminary data.</text>
</comment>
<gene>
    <name evidence="3" type="ORF">FCE95_10980</name>
</gene>
<feature type="compositionally biased region" description="Basic residues" evidence="1">
    <location>
        <begin position="139"/>
        <end position="154"/>
    </location>
</feature>
<keyword evidence="2" id="KW-0812">Transmembrane</keyword>
<keyword evidence="4" id="KW-1185">Reference proteome</keyword>
<organism evidence="3 4">
    <name type="scientific">Luteimonas gilva</name>
    <dbReference type="NCBI Taxonomy" id="2572684"/>
    <lineage>
        <taxon>Bacteria</taxon>
        <taxon>Pseudomonadati</taxon>
        <taxon>Pseudomonadota</taxon>
        <taxon>Gammaproteobacteria</taxon>
        <taxon>Lysobacterales</taxon>
        <taxon>Lysobacteraceae</taxon>
        <taxon>Luteimonas</taxon>
    </lineage>
</organism>
<dbReference type="Proteomes" id="UP000308707">
    <property type="component" value="Unassembled WGS sequence"/>
</dbReference>
<evidence type="ECO:0000256" key="1">
    <source>
        <dbReference type="SAM" id="MobiDB-lite"/>
    </source>
</evidence>
<dbReference type="OrthoDB" id="6717714at2"/>
<dbReference type="EMBL" id="SZUA01000002">
    <property type="protein sequence ID" value="TKR30626.1"/>
    <property type="molecule type" value="Genomic_DNA"/>
</dbReference>
<keyword evidence="2" id="KW-0472">Membrane</keyword>
<evidence type="ECO:0000256" key="2">
    <source>
        <dbReference type="SAM" id="Phobius"/>
    </source>
</evidence>
<feature type="compositionally biased region" description="Basic and acidic residues" evidence="1">
    <location>
        <begin position="122"/>
        <end position="138"/>
    </location>
</feature>
<proteinExistence type="predicted"/>
<dbReference type="AlphaFoldDB" id="A0A4U5JP92"/>
<feature type="transmembrane region" description="Helical" evidence="2">
    <location>
        <begin position="164"/>
        <end position="183"/>
    </location>
</feature>
<feature type="region of interest" description="Disordered" evidence="1">
    <location>
        <begin position="95"/>
        <end position="157"/>
    </location>
</feature>
<sequence>MFVQCPRCRSLVAADAVGGAAPDFCPYCDSPLADAEVVQADAAPADAEASIEAEAETETAPIQAAIAEQDATEAEAMAASDDEPAEPAAIVAETADDAAREADRSEDGDDGFAEAPAASVASEKDGVAKKAPADPDKPKPRKKAAAPSFARRKQRAAERPTPPWLWAIAAGLALLAGLQIVLADRAQLAADARWRPAIASLCATLNCAIPPWREPAAFAMLGREVRQHPYMPGALRVDAAFRNNARWAQPWPDLVLTLSDVDGRALGTRIFAPKEYLGDKVTQKEIGSGQSAAIRMEIMEPAPGVVAFSFDFR</sequence>
<protein>
    <submittedName>
        <fullName evidence="3">DUF3426 domain-containing protein</fullName>
    </submittedName>
</protein>
<dbReference type="RefSeq" id="WP_137267056.1">
    <property type="nucleotide sequence ID" value="NZ_SZUA01000002.1"/>
</dbReference>
<dbReference type="Pfam" id="PF11906">
    <property type="entry name" value="DUF3426"/>
    <property type="match status" value="1"/>
</dbReference>
<feature type="region of interest" description="Disordered" evidence="1">
    <location>
        <begin position="41"/>
        <end position="60"/>
    </location>
</feature>
<reference evidence="3 4" key="1">
    <citation type="submission" date="2019-04" db="EMBL/GenBank/DDBJ databases">
        <title>Reference strain of H23.</title>
        <authorList>
            <person name="Luo X."/>
        </authorList>
    </citation>
    <scope>NUCLEOTIDE SEQUENCE [LARGE SCALE GENOMIC DNA]</scope>
    <source>
        <strain evidence="3 4">H23</strain>
    </source>
</reference>
<keyword evidence="2" id="KW-1133">Transmembrane helix</keyword>
<evidence type="ECO:0000313" key="4">
    <source>
        <dbReference type="Proteomes" id="UP000308707"/>
    </source>
</evidence>
<dbReference type="InterPro" id="IPR021834">
    <property type="entry name" value="DUF3426"/>
</dbReference>
<name>A0A4U5JP92_9GAMM</name>
<evidence type="ECO:0000313" key="3">
    <source>
        <dbReference type="EMBL" id="TKR30626.1"/>
    </source>
</evidence>
<accession>A0A4U5JP92</accession>